<dbReference type="Pfam" id="PF16268">
    <property type="entry name" value="DUF4921"/>
    <property type="match status" value="1"/>
</dbReference>
<proteinExistence type="predicted"/>
<dbReference type="EC" id="2.7.7.12" evidence="1"/>
<dbReference type="EMBL" id="MHSR01000019">
    <property type="protein sequence ID" value="OHA46198.1"/>
    <property type="molecule type" value="Genomic_DNA"/>
</dbReference>
<reference evidence="4 5" key="1">
    <citation type="journal article" date="2016" name="Nat. Commun.">
        <title>Thousands of microbial genomes shed light on interconnected biogeochemical processes in an aquifer system.</title>
        <authorList>
            <person name="Anantharaman K."/>
            <person name="Brown C.T."/>
            <person name="Hug L.A."/>
            <person name="Sharon I."/>
            <person name="Castelle C.J."/>
            <person name="Probst A.J."/>
            <person name="Thomas B.C."/>
            <person name="Singh A."/>
            <person name="Wilkins M.J."/>
            <person name="Karaoz U."/>
            <person name="Brodie E.L."/>
            <person name="Williams K.H."/>
            <person name="Hubbard S.S."/>
            <person name="Banfield J.F."/>
        </authorList>
    </citation>
    <scope>NUCLEOTIDE SEQUENCE [LARGE SCALE GENOMIC DNA]</scope>
</reference>
<dbReference type="PANTHER" id="PTHR42763">
    <property type="entry name" value="ADP-GLUCOSE PHOSPHORYLASE"/>
    <property type="match status" value="1"/>
</dbReference>
<dbReference type="Proteomes" id="UP000178869">
    <property type="component" value="Unassembled WGS sequence"/>
</dbReference>
<comment type="caution">
    <text evidence="4">The sequence shown here is derived from an EMBL/GenBank/DDBJ whole genome shotgun (WGS) entry which is preliminary data.</text>
</comment>
<dbReference type="NCBIfam" id="TIGR00209">
    <property type="entry name" value="galT_1"/>
    <property type="match status" value="1"/>
</dbReference>
<dbReference type="GO" id="GO:0006012">
    <property type="term" value="P:galactose metabolic process"/>
    <property type="evidence" value="ECO:0007669"/>
    <property type="project" value="UniProtKB-UniRule"/>
</dbReference>
<feature type="domain" description="DUF4921" evidence="3">
    <location>
        <begin position="146"/>
        <end position="346"/>
    </location>
</feature>
<dbReference type="SUPFAM" id="SSF54197">
    <property type="entry name" value="HIT-like"/>
    <property type="match status" value="2"/>
</dbReference>
<feature type="active site" description="Tele-UMP-histidine intermediate" evidence="2">
    <location>
        <position position="183"/>
    </location>
</feature>
<gene>
    <name evidence="4" type="ORF">A2828_03230</name>
</gene>
<dbReference type="UniPathway" id="UPA00214"/>
<dbReference type="PIRSF" id="PIRSF000808">
    <property type="entry name" value="GalT"/>
    <property type="match status" value="1"/>
</dbReference>
<accession>A0A1G2PCX5</accession>
<evidence type="ECO:0000313" key="5">
    <source>
        <dbReference type="Proteomes" id="UP000178869"/>
    </source>
</evidence>
<protein>
    <recommendedName>
        <fullName evidence="1">Galactose-1-phosphate uridylyltransferase</fullName>
        <ecNumber evidence="1">2.7.7.12</ecNumber>
    </recommendedName>
</protein>
<dbReference type="InterPro" id="IPR036265">
    <property type="entry name" value="HIT-like_sf"/>
</dbReference>
<dbReference type="GO" id="GO:0008108">
    <property type="term" value="F:UDP-glucose:hexose-1-phosphate uridylyltransferase activity"/>
    <property type="evidence" value="ECO:0007669"/>
    <property type="project" value="UniProtKB-UniRule"/>
</dbReference>
<sequence>MKKKIAKQLVKNVSELRRDPVSGDWVVIATGRAKRPNTFAQGHQHDPAYESKENCPFENPQVSGNDKPILVFDHKAREMGKLSQDWFVQVIPNRFPAFAGPSVKRYVKHVGPYTVLEGRGSHEVVIMREHTKNISSFSSLEARAVIYAYMARFNILSLRPNVRYVSIFHNFGKEAGASLYHPHSQIMAIPVVPPDVARSLAGSQRYFQEKSKCVHCEMIAWEKKDNQRIVFENEHFIAICPFVSRAAFEIRIFPKKHESSFKDMGDEEIGKCADALRITLGKLEKALANPDYNFFIHTSPINIESLESHFYPHYHWHIEILPKTAIWAGFELGTGIEISTIKPENAAKFLRKFNVS</sequence>
<keyword evidence="4" id="KW-0548">Nucleotidyltransferase</keyword>
<evidence type="ECO:0000256" key="1">
    <source>
        <dbReference type="NCBIfam" id="TIGR00209"/>
    </source>
</evidence>
<dbReference type="InterPro" id="IPR032576">
    <property type="entry name" value="DUF4921"/>
</dbReference>
<organism evidence="4 5">
    <name type="scientific">Candidatus Terrybacteria bacterium RIFCSPHIGHO2_01_FULL_43_35</name>
    <dbReference type="NCBI Taxonomy" id="1802361"/>
    <lineage>
        <taxon>Bacteria</taxon>
        <taxon>Candidatus Terryibacteriota</taxon>
    </lineage>
</organism>
<dbReference type="GO" id="GO:0008270">
    <property type="term" value="F:zinc ion binding"/>
    <property type="evidence" value="ECO:0007669"/>
    <property type="project" value="InterPro"/>
</dbReference>
<name>A0A1G2PCX5_9BACT</name>
<dbReference type="AlphaFoldDB" id="A0A1G2PCX5"/>
<keyword evidence="4" id="KW-0808">Transferase</keyword>
<dbReference type="InterPro" id="IPR001937">
    <property type="entry name" value="GalP_UDPtransf1"/>
</dbReference>
<dbReference type="InterPro" id="IPR053177">
    <property type="entry name" value="ADP-glucose_phosphorylase"/>
</dbReference>
<evidence type="ECO:0000259" key="3">
    <source>
        <dbReference type="Pfam" id="PF16268"/>
    </source>
</evidence>
<dbReference type="PANTHER" id="PTHR42763:SF2">
    <property type="entry name" value="ADP-GLUCOSE PHOSPHORYLASE"/>
    <property type="match status" value="1"/>
</dbReference>
<evidence type="ECO:0000256" key="2">
    <source>
        <dbReference type="PIRSR" id="PIRSR000808-1"/>
    </source>
</evidence>
<dbReference type="Gene3D" id="3.30.428.10">
    <property type="entry name" value="HIT-like"/>
    <property type="match status" value="2"/>
</dbReference>
<evidence type="ECO:0000313" key="4">
    <source>
        <dbReference type="EMBL" id="OHA46198.1"/>
    </source>
</evidence>